<dbReference type="Proteomes" id="UP000016931">
    <property type="component" value="Unassembled WGS sequence"/>
</dbReference>
<dbReference type="GO" id="GO:0005634">
    <property type="term" value="C:nucleus"/>
    <property type="evidence" value="ECO:0007669"/>
    <property type="project" value="TreeGrafter"/>
</dbReference>
<dbReference type="GO" id="GO:0001228">
    <property type="term" value="F:DNA-binding transcription activator activity, RNA polymerase II-specific"/>
    <property type="evidence" value="ECO:0007669"/>
    <property type="project" value="TreeGrafter"/>
</dbReference>
<organism evidence="4 5">
    <name type="scientific">Sphaerulina musiva (strain SO2202)</name>
    <name type="common">Poplar stem canker fungus</name>
    <name type="synonym">Septoria musiva</name>
    <dbReference type="NCBI Taxonomy" id="692275"/>
    <lineage>
        <taxon>Eukaryota</taxon>
        <taxon>Fungi</taxon>
        <taxon>Dikarya</taxon>
        <taxon>Ascomycota</taxon>
        <taxon>Pezizomycotina</taxon>
        <taxon>Dothideomycetes</taxon>
        <taxon>Dothideomycetidae</taxon>
        <taxon>Mycosphaerellales</taxon>
        <taxon>Mycosphaerellaceae</taxon>
        <taxon>Sphaerulina</taxon>
    </lineage>
</organism>
<dbReference type="PANTHER" id="PTHR10270:SF161">
    <property type="entry name" value="SEX-DETERMINING REGION Y PROTEIN"/>
    <property type="match status" value="1"/>
</dbReference>
<feature type="domain" description="HMG box" evidence="3">
    <location>
        <begin position="128"/>
        <end position="158"/>
    </location>
</feature>
<dbReference type="AlphaFoldDB" id="M3CWP9"/>
<protein>
    <recommendedName>
        <fullName evidence="3">HMG box domain-containing protein</fullName>
    </recommendedName>
</protein>
<dbReference type="OrthoDB" id="6247875at2759"/>
<dbReference type="SUPFAM" id="SSF47095">
    <property type="entry name" value="HMG-box"/>
    <property type="match status" value="1"/>
</dbReference>
<reference evidence="4 5" key="1">
    <citation type="journal article" date="2012" name="PLoS Pathog.">
        <title>Diverse lifestyles and strategies of plant pathogenesis encoded in the genomes of eighteen Dothideomycetes fungi.</title>
        <authorList>
            <person name="Ohm R.A."/>
            <person name="Feau N."/>
            <person name="Henrissat B."/>
            <person name="Schoch C.L."/>
            <person name="Horwitz B.A."/>
            <person name="Barry K.W."/>
            <person name="Condon B.J."/>
            <person name="Copeland A.C."/>
            <person name="Dhillon B."/>
            <person name="Glaser F."/>
            <person name="Hesse C.N."/>
            <person name="Kosti I."/>
            <person name="LaButti K."/>
            <person name="Lindquist E.A."/>
            <person name="Lucas S."/>
            <person name="Salamov A.A."/>
            <person name="Bradshaw R.E."/>
            <person name="Ciuffetti L."/>
            <person name="Hamelin R.C."/>
            <person name="Kema G.H.J."/>
            <person name="Lawrence C."/>
            <person name="Scott J.A."/>
            <person name="Spatafora J.W."/>
            <person name="Turgeon B.G."/>
            <person name="de Wit P.J.G.M."/>
            <person name="Zhong S."/>
            <person name="Goodwin S.B."/>
            <person name="Grigoriev I.V."/>
        </authorList>
    </citation>
    <scope>NUCLEOTIDE SEQUENCE [LARGE SCALE GENOMIC DNA]</scope>
    <source>
        <strain evidence="4 5">SO2202</strain>
    </source>
</reference>
<dbReference type="PANTHER" id="PTHR10270">
    <property type="entry name" value="SOX TRANSCRIPTION FACTOR"/>
    <property type="match status" value="1"/>
</dbReference>
<keyword evidence="1" id="KW-0238">DNA-binding</keyword>
<dbReference type="RefSeq" id="XP_016756217.1">
    <property type="nucleotide sequence ID" value="XM_016907414.1"/>
</dbReference>
<proteinExistence type="predicted"/>
<dbReference type="GO" id="GO:0030154">
    <property type="term" value="P:cell differentiation"/>
    <property type="evidence" value="ECO:0007669"/>
    <property type="project" value="TreeGrafter"/>
</dbReference>
<evidence type="ECO:0000256" key="1">
    <source>
        <dbReference type="ARBA" id="ARBA00023125"/>
    </source>
</evidence>
<evidence type="ECO:0000313" key="5">
    <source>
        <dbReference type="Proteomes" id="UP000016931"/>
    </source>
</evidence>
<keyword evidence="2" id="KW-0804">Transcription</keyword>
<sequence length="164" mass="17426">MATQVTALPQTHGGHAEALQQIFDICDDVSARLNTPDQHLPVEVPSSILPDSALFEVLKARLESMTGMRFTLYTSGAEGTWFFPAAAPMSSEPPANSVDNAVGLTGGAQSLSASTPGTGDVASTNKKIPRPMNAFMIYRLRHHSIVAGENPGMHNNDICAYSTL</sequence>
<evidence type="ECO:0000259" key="3">
    <source>
        <dbReference type="Pfam" id="PF00505"/>
    </source>
</evidence>
<evidence type="ECO:0000256" key="2">
    <source>
        <dbReference type="ARBA" id="ARBA00023163"/>
    </source>
</evidence>
<gene>
    <name evidence="4" type="ORF">SEPMUDRAFT_152382</name>
</gene>
<dbReference type="STRING" id="692275.M3CWP9"/>
<accession>M3CWP9</accession>
<dbReference type="Pfam" id="PF00505">
    <property type="entry name" value="HMG_box"/>
    <property type="match status" value="1"/>
</dbReference>
<dbReference type="InterPro" id="IPR036910">
    <property type="entry name" value="HMG_box_dom_sf"/>
</dbReference>
<dbReference type="GeneID" id="27904551"/>
<evidence type="ECO:0000313" key="4">
    <source>
        <dbReference type="EMBL" id="EMF08096.1"/>
    </source>
</evidence>
<dbReference type="GO" id="GO:0000978">
    <property type="term" value="F:RNA polymerase II cis-regulatory region sequence-specific DNA binding"/>
    <property type="evidence" value="ECO:0007669"/>
    <property type="project" value="TreeGrafter"/>
</dbReference>
<keyword evidence="5" id="KW-1185">Reference proteome</keyword>
<dbReference type="Gene3D" id="1.10.30.10">
    <property type="entry name" value="High mobility group box domain"/>
    <property type="match status" value="1"/>
</dbReference>
<dbReference type="EMBL" id="KB456272">
    <property type="protein sequence ID" value="EMF08096.1"/>
    <property type="molecule type" value="Genomic_DNA"/>
</dbReference>
<dbReference type="InterPro" id="IPR009071">
    <property type="entry name" value="HMG_box_dom"/>
</dbReference>
<name>M3CWP9_SPHMS</name>
<dbReference type="GO" id="GO:0000122">
    <property type="term" value="P:negative regulation of transcription by RNA polymerase II"/>
    <property type="evidence" value="ECO:0007669"/>
    <property type="project" value="TreeGrafter"/>
</dbReference>
<dbReference type="HOGENOM" id="CLU_1620106_0_0_1"/>
<dbReference type="InterPro" id="IPR050140">
    <property type="entry name" value="SRY-related_HMG-box_TF-like"/>
</dbReference>